<feature type="transmembrane region" description="Helical" evidence="6">
    <location>
        <begin position="188"/>
        <end position="208"/>
    </location>
</feature>
<evidence type="ECO:0000256" key="6">
    <source>
        <dbReference type="SAM" id="Phobius"/>
    </source>
</evidence>
<evidence type="ECO:0000256" key="5">
    <source>
        <dbReference type="SAM" id="MobiDB-lite"/>
    </source>
</evidence>
<feature type="transmembrane region" description="Helical" evidence="6">
    <location>
        <begin position="220"/>
        <end position="243"/>
    </location>
</feature>
<dbReference type="Gene3D" id="1.20.1740.10">
    <property type="entry name" value="Amino acid/polyamine transporter I"/>
    <property type="match status" value="2"/>
</dbReference>
<feature type="transmembrane region" description="Helical" evidence="6">
    <location>
        <begin position="62"/>
        <end position="82"/>
    </location>
</feature>
<evidence type="ECO:0000259" key="7">
    <source>
        <dbReference type="Pfam" id="PF13906"/>
    </source>
</evidence>
<accession>A0A6S7IWW2</accession>
<dbReference type="OrthoDB" id="3900342at2759"/>
<evidence type="ECO:0000256" key="3">
    <source>
        <dbReference type="ARBA" id="ARBA00022989"/>
    </source>
</evidence>
<comment type="caution">
    <text evidence="8">The sequence shown here is derived from an EMBL/GenBank/DDBJ whole genome shotgun (WGS) entry which is preliminary data.</text>
</comment>
<dbReference type="AlphaFoldDB" id="A0A6S7IWW2"/>
<dbReference type="Pfam" id="PF13906">
    <property type="entry name" value="AA_permease_C"/>
    <property type="match status" value="1"/>
</dbReference>
<reference evidence="8" key="1">
    <citation type="submission" date="2020-04" db="EMBL/GenBank/DDBJ databases">
        <authorList>
            <person name="Alioto T."/>
            <person name="Alioto T."/>
            <person name="Gomez Garrido J."/>
        </authorList>
    </citation>
    <scope>NUCLEOTIDE SEQUENCE</scope>
    <source>
        <strain evidence="8">A484AB</strain>
    </source>
</reference>
<evidence type="ECO:0000256" key="4">
    <source>
        <dbReference type="ARBA" id="ARBA00023136"/>
    </source>
</evidence>
<feature type="compositionally biased region" description="Basic and acidic residues" evidence="5">
    <location>
        <begin position="434"/>
        <end position="449"/>
    </location>
</feature>
<organism evidence="8 9">
    <name type="scientific">Paramuricea clavata</name>
    <name type="common">Red gorgonian</name>
    <name type="synonym">Violescent sea-whip</name>
    <dbReference type="NCBI Taxonomy" id="317549"/>
    <lineage>
        <taxon>Eukaryota</taxon>
        <taxon>Metazoa</taxon>
        <taxon>Cnidaria</taxon>
        <taxon>Anthozoa</taxon>
        <taxon>Octocorallia</taxon>
        <taxon>Malacalcyonacea</taxon>
        <taxon>Plexauridae</taxon>
        <taxon>Paramuricea</taxon>
    </lineage>
</organism>
<dbReference type="PIRSF" id="PIRSF006060">
    <property type="entry name" value="AA_transporter"/>
    <property type="match status" value="1"/>
</dbReference>
<keyword evidence="9" id="KW-1185">Reference proteome</keyword>
<feature type="non-terminal residue" evidence="8">
    <location>
        <position position="1"/>
    </location>
</feature>
<feature type="transmembrane region" description="Helical" evidence="6">
    <location>
        <begin position="94"/>
        <end position="115"/>
    </location>
</feature>
<feature type="region of interest" description="Disordered" evidence="5">
    <location>
        <begin position="433"/>
        <end position="471"/>
    </location>
</feature>
<gene>
    <name evidence="8" type="ORF">PACLA_8A043523</name>
</gene>
<feature type="transmembrane region" description="Helical" evidence="6">
    <location>
        <begin position="529"/>
        <end position="548"/>
    </location>
</feature>
<feature type="transmembrane region" description="Helical" evidence="6">
    <location>
        <begin position="307"/>
        <end position="333"/>
    </location>
</feature>
<dbReference type="GO" id="GO:0015171">
    <property type="term" value="F:amino acid transmembrane transporter activity"/>
    <property type="evidence" value="ECO:0007669"/>
    <property type="project" value="TreeGrafter"/>
</dbReference>
<feature type="transmembrane region" description="Helical" evidence="6">
    <location>
        <begin position="381"/>
        <end position="400"/>
    </location>
</feature>
<feature type="transmembrane region" description="Helical" evidence="6">
    <location>
        <begin position="494"/>
        <end position="517"/>
    </location>
</feature>
<dbReference type="FunFam" id="1.20.1740.10:FF:000010">
    <property type="entry name" value="probable cationic amino acid transporter"/>
    <property type="match status" value="1"/>
</dbReference>
<feature type="domain" description="Cationic amino acid transporter C-terminal" evidence="7">
    <location>
        <begin position="558"/>
        <end position="608"/>
    </location>
</feature>
<dbReference type="InterPro" id="IPR002293">
    <property type="entry name" value="AA/rel_permease1"/>
</dbReference>
<feature type="transmembrane region" description="Helical" evidence="6">
    <location>
        <begin position="163"/>
        <end position="181"/>
    </location>
</feature>
<dbReference type="Pfam" id="PF13520">
    <property type="entry name" value="AA_permease_2"/>
    <property type="match status" value="1"/>
</dbReference>
<feature type="transmembrane region" description="Helical" evidence="6">
    <location>
        <begin position="354"/>
        <end position="375"/>
    </location>
</feature>
<dbReference type="InterPro" id="IPR029485">
    <property type="entry name" value="CAT_C"/>
</dbReference>
<evidence type="ECO:0000313" key="8">
    <source>
        <dbReference type="EMBL" id="CAB4022427.1"/>
    </source>
</evidence>
<feature type="compositionally biased region" description="Low complexity" evidence="5">
    <location>
        <begin position="450"/>
        <end position="471"/>
    </location>
</feature>
<dbReference type="Proteomes" id="UP001152795">
    <property type="component" value="Unassembled WGS sequence"/>
</dbReference>
<dbReference type="GO" id="GO:0005886">
    <property type="term" value="C:plasma membrane"/>
    <property type="evidence" value="ECO:0007669"/>
    <property type="project" value="TreeGrafter"/>
</dbReference>
<keyword evidence="4 6" id="KW-0472">Membrane</keyword>
<protein>
    <submittedName>
        <fullName evidence="8">Cationic amino acid transporter 3</fullName>
    </submittedName>
</protein>
<evidence type="ECO:0000256" key="2">
    <source>
        <dbReference type="ARBA" id="ARBA00022692"/>
    </source>
</evidence>
<dbReference type="PANTHER" id="PTHR43243">
    <property type="entry name" value="INNER MEMBRANE TRANSPORTER YGJI-RELATED"/>
    <property type="match status" value="1"/>
</dbReference>
<evidence type="ECO:0000313" key="9">
    <source>
        <dbReference type="Proteomes" id="UP001152795"/>
    </source>
</evidence>
<name>A0A6S7IWW2_PARCT</name>
<feature type="transmembrane region" description="Helical" evidence="6">
    <location>
        <begin position="560"/>
        <end position="579"/>
    </location>
</feature>
<evidence type="ECO:0000256" key="1">
    <source>
        <dbReference type="ARBA" id="ARBA00004141"/>
    </source>
</evidence>
<dbReference type="PANTHER" id="PTHR43243:SF105">
    <property type="entry name" value="CATIONIC AMINO ACID TRANSPORTER C-TERMINAL DOMAIN-CONTAINING PROTEIN"/>
    <property type="match status" value="1"/>
</dbReference>
<keyword evidence="3 6" id="KW-1133">Transmembrane helix</keyword>
<comment type="subcellular location">
    <subcellularLocation>
        <location evidence="1">Membrane</location>
        <topology evidence="1">Multi-pass membrane protein</topology>
    </subcellularLocation>
</comment>
<dbReference type="EMBL" id="CACRXK020011973">
    <property type="protein sequence ID" value="CAB4022427.1"/>
    <property type="molecule type" value="Genomic_DNA"/>
</dbReference>
<proteinExistence type="predicted"/>
<feature type="transmembrane region" description="Helical" evidence="6">
    <location>
        <begin position="255"/>
        <end position="281"/>
    </location>
</feature>
<sequence>FNLFVLAIYKECILSADAEVDETKLKRCLSTFDLTALGIGCTLGAGVYVVTGEVAKNQAGPAIVISFAIAAVASLLAGLCYAEFGARVPKAGSAYIYSYVSIGELCAFVIGWNMLLEYIMGAAAVGKAWSDFFNSLCHDCVKNFFIEHLGSLKLHWLSGYPDFLAFTFIMFLTIVIICGAAESSALNWVFTILNLSVILFATVAGLVFAEAKNWDNFAPYGFHGIMSGAATCFFAFVGFDVIATSGEEAKNPRTAIPRATVAALFIVFVAYESISVALTLMMPYNKLPDHSALATAFDYRGFPTAKYIVAVGAICGLSSSALDGIFPIPRILYAMASDRLIFSFFAKINERTGTPVIACAVSGLFTALLAMFLDLSALAEMLSIGTLLSYTIVSISVILLRYKPGSVIEDTGAQISDGTDELGLNEDVEIFEESENHSKPSDDAIESEKTTAAAATTTDPFSSNKNSSSPPVLSRVIKCILGPRLDGPTEDSFLVVKIALVVFILDTIGLQCCLVWGMDRLTSKDPLVIVIFVLCLMWMLLAVDVIARQPESKNTLTFKVPFLPFLPLAAVFINIFLLLELQTLTWIRFAVWMVIGMAIYLSYGVRYSTQNDEIVENNDASYMELINSIED</sequence>
<keyword evidence="2 6" id="KW-0812">Transmembrane</keyword>
<feature type="transmembrane region" description="Helical" evidence="6">
    <location>
        <begin position="32"/>
        <end position="50"/>
    </location>
</feature>
<feature type="transmembrane region" description="Helical" evidence="6">
    <location>
        <begin position="585"/>
        <end position="603"/>
    </location>
</feature>